<dbReference type="PROSITE" id="PS00211">
    <property type="entry name" value="ABC_TRANSPORTER_1"/>
    <property type="match status" value="1"/>
</dbReference>
<dbReference type="InterPro" id="IPR003439">
    <property type="entry name" value="ABC_transporter-like_ATP-bd"/>
</dbReference>
<dbReference type="InterPro" id="IPR011527">
    <property type="entry name" value="ABC1_TM_dom"/>
</dbReference>
<feature type="transmembrane region" description="Helical" evidence="9">
    <location>
        <begin position="241"/>
        <end position="263"/>
    </location>
</feature>
<sequence length="587" mass="64771">MIKKLAARVRQYKRQAIATPLFMVGEVAMEALIPLIMSWLIDRGIQGNGGSGSMENILLYGGALLVTAFISLVSGVMSGRMAAVASAGFARNLRHDMYYTIQDYSFSNIDKFSTSSIITRLTTDVSNVQNSFQMILRMAVRAPLTLVFSMIMAMTINARISMVFVYTIPVLALGIALIMTRTHPIFRRVFQTYDKLNNVVQENLRGVRVVKSFVREDYEVEKFNGISGSIYRDFIKAEKNIALMSPLMMVCIYTCTLLISWLGAKAIIASGNNPAAGMTTGQLMSLITYVIQILSSLMMVSMVFLMITMSRASAQRIVEVLDEKTDIVSPEDAVTEIRDGSIDFDHVNFSYASRSERDTLSDIDVHIPSGAVVGILGGTGSGKSSMVQLIPRLYDVKDGAVRVGGIDTRKYDLTALRDSVAMVLQKNELFSGTIKDNLRWGNENATDAEIEEACRLAQADSFIQDFPDKYDTWIEQGGTNVSGGQKQRLCIARALLKKPKILILDDSTSAVDTKTDSLIRAGFRSYIPDTTKLIIAQRVASVKDADLIIVLDNGRVADAGTHEELLARCEIYREVHDSQTKGGEDHE</sequence>
<feature type="domain" description="ABC transmembrane type-1" evidence="11">
    <location>
        <begin position="21"/>
        <end position="309"/>
    </location>
</feature>
<evidence type="ECO:0000256" key="1">
    <source>
        <dbReference type="ARBA" id="ARBA00004651"/>
    </source>
</evidence>
<dbReference type="GO" id="GO:0015421">
    <property type="term" value="F:ABC-type oligopeptide transporter activity"/>
    <property type="evidence" value="ECO:0007669"/>
    <property type="project" value="TreeGrafter"/>
</dbReference>
<dbReference type="InterPro" id="IPR017871">
    <property type="entry name" value="ABC_transporter-like_CS"/>
</dbReference>
<dbReference type="GO" id="GO:0005524">
    <property type="term" value="F:ATP binding"/>
    <property type="evidence" value="ECO:0007669"/>
    <property type="project" value="UniProtKB-KW"/>
</dbReference>
<feature type="transmembrane region" description="Helical" evidence="9">
    <location>
        <begin position="283"/>
        <end position="307"/>
    </location>
</feature>
<dbReference type="SUPFAM" id="SSF90123">
    <property type="entry name" value="ABC transporter transmembrane region"/>
    <property type="match status" value="1"/>
</dbReference>
<feature type="transmembrane region" description="Helical" evidence="9">
    <location>
        <begin position="21"/>
        <end position="41"/>
    </location>
</feature>
<comment type="subcellular location">
    <subcellularLocation>
        <location evidence="1">Cell membrane</location>
        <topology evidence="1">Multi-pass membrane protein</topology>
    </subcellularLocation>
</comment>
<evidence type="ECO:0000256" key="6">
    <source>
        <dbReference type="ARBA" id="ARBA00022840"/>
    </source>
</evidence>
<keyword evidence="2" id="KW-0813">Transport</keyword>
<feature type="transmembrane region" description="Helical" evidence="9">
    <location>
        <begin position="138"/>
        <end position="156"/>
    </location>
</feature>
<dbReference type="InterPro" id="IPR039421">
    <property type="entry name" value="Type_1_exporter"/>
</dbReference>
<dbReference type="InterPro" id="IPR027417">
    <property type="entry name" value="P-loop_NTPase"/>
</dbReference>
<dbReference type="PROSITE" id="PS50893">
    <property type="entry name" value="ABC_TRANSPORTER_2"/>
    <property type="match status" value="1"/>
</dbReference>
<dbReference type="Pfam" id="PF00664">
    <property type="entry name" value="ABC_membrane"/>
    <property type="match status" value="1"/>
</dbReference>
<evidence type="ECO:0000256" key="4">
    <source>
        <dbReference type="ARBA" id="ARBA00022692"/>
    </source>
</evidence>
<dbReference type="EMBL" id="KC246838">
    <property type="protein sequence ID" value="AHF25477.1"/>
    <property type="molecule type" value="Genomic_DNA"/>
</dbReference>
<reference evidence="12" key="1">
    <citation type="journal article" date="2013" name="PLoS ONE">
        <title>Metagenomic insights into the carbohydrate-active enzymes carried by the microorganisms adhering to solid digesta in the rumen of cows.</title>
        <authorList>
            <person name="Wang L."/>
            <person name="Hatem A."/>
            <person name="Catalyurek U.V."/>
            <person name="Morrison M."/>
            <person name="Yu Z."/>
        </authorList>
    </citation>
    <scope>NUCLEOTIDE SEQUENCE</scope>
</reference>
<keyword evidence="4 9" id="KW-0812">Transmembrane</keyword>
<organism evidence="12">
    <name type="scientific">uncultured bacterium Contigcl_6</name>
    <dbReference type="NCBI Taxonomy" id="1393676"/>
    <lineage>
        <taxon>Bacteria</taxon>
        <taxon>environmental samples</taxon>
    </lineage>
</organism>
<evidence type="ECO:0000259" key="10">
    <source>
        <dbReference type="PROSITE" id="PS50893"/>
    </source>
</evidence>
<dbReference type="GO" id="GO:0005886">
    <property type="term" value="C:plasma membrane"/>
    <property type="evidence" value="ECO:0007669"/>
    <property type="project" value="UniProtKB-SubCell"/>
</dbReference>
<dbReference type="Gene3D" id="1.20.1560.10">
    <property type="entry name" value="ABC transporter type 1, transmembrane domain"/>
    <property type="match status" value="1"/>
</dbReference>
<dbReference type="GO" id="GO:0016887">
    <property type="term" value="F:ATP hydrolysis activity"/>
    <property type="evidence" value="ECO:0007669"/>
    <property type="project" value="InterPro"/>
</dbReference>
<keyword evidence="5" id="KW-0547">Nucleotide-binding</keyword>
<evidence type="ECO:0000259" key="11">
    <source>
        <dbReference type="PROSITE" id="PS50929"/>
    </source>
</evidence>
<feature type="transmembrane region" description="Helical" evidence="9">
    <location>
        <begin position="162"/>
        <end position="180"/>
    </location>
</feature>
<evidence type="ECO:0000256" key="2">
    <source>
        <dbReference type="ARBA" id="ARBA00022448"/>
    </source>
</evidence>
<protein>
    <submittedName>
        <fullName evidence="12">ABC transporter, permease/ATP-binding protein</fullName>
    </submittedName>
</protein>
<dbReference type="InterPro" id="IPR003593">
    <property type="entry name" value="AAA+_ATPase"/>
</dbReference>
<dbReference type="PANTHER" id="PTHR43394:SF1">
    <property type="entry name" value="ATP-BINDING CASSETTE SUB-FAMILY B MEMBER 10, MITOCHONDRIAL"/>
    <property type="match status" value="1"/>
</dbReference>
<proteinExistence type="predicted"/>
<dbReference type="SUPFAM" id="SSF52540">
    <property type="entry name" value="P-loop containing nucleoside triphosphate hydrolases"/>
    <property type="match status" value="1"/>
</dbReference>
<keyword evidence="3" id="KW-1003">Cell membrane</keyword>
<dbReference type="Gene3D" id="3.40.50.300">
    <property type="entry name" value="P-loop containing nucleotide triphosphate hydrolases"/>
    <property type="match status" value="1"/>
</dbReference>
<dbReference type="PROSITE" id="PS50929">
    <property type="entry name" value="ABC_TM1F"/>
    <property type="match status" value="1"/>
</dbReference>
<keyword evidence="7 9" id="KW-1133">Transmembrane helix</keyword>
<accession>W0FRJ2</accession>
<evidence type="ECO:0000313" key="12">
    <source>
        <dbReference type="EMBL" id="AHF25477.1"/>
    </source>
</evidence>
<dbReference type="PANTHER" id="PTHR43394">
    <property type="entry name" value="ATP-DEPENDENT PERMEASE MDL1, MITOCHONDRIAL"/>
    <property type="match status" value="1"/>
</dbReference>
<dbReference type="Pfam" id="PF00005">
    <property type="entry name" value="ABC_tran"/>
    <property type="match status" value="1"/>
</dbReference>
<dbReference type="SMART" id="SM00382">
    <property type="entry name" value="AAA"/>
    <property type="match status" value="1"/>
</dbReference>
<evidence type="ECO:0000256" key="5">
    <source>
        <dbReference type="ARBA" id="ARBA00022741"/>
    </source>
</evidence>
<name>W0FRJ2_9BACT</name>
<dbReference type="InterPro" id="IPR036640">
    <property type="entry name" value="ABC1_TM_sf"/>
</dbReference>
<dbReference type="CDD" id="cd18548">
    <property type="entry name" value="ABC_6TM_Tm287_like"/>
    <property type="match status" value="1"/>
</dbReference>
<keyword evidence="8 9" id="KW-0472">Membrane</keyword>
<evidence type="ECO:0000256" key="3">
    <source>
        <dbReference type="ARBA" id="ARBA00022475"/>
    </source>
</evidence>
<evidence type="ECO:0000256" key="8">
    <source>
        <dbReference type="ARBA" id="ARBA00023136"/>
    </source>
</evidence>
<dbReference type="AlphaFoldDB" id="W0FRJ2"/>
<evidence type="ECO:0000256" key="7">
    <source>
        <dbReference type="ARBA" id="ARBA00022989"/>
    </source>
</evidence>
<feature type="transmembrane region" description="Helical" evidence="9">
    <location>
        <begin position="57"/>
        <end position="77"/>
    </location>
</feature>
<evidence type="ECO:0000256" key="9">
    <source>
        <dbReference type="SAM" id="Phobius"/>
    </source>
</evidence>
<keyword evidence="6 12" id="KW-0067">ATP-binding</keyword>
<dbReference type="FunFam" id="3.40.50.300:FF:000221">
    <property type="entry name" value="Multidrug ABC transporter ATP-binding protein"/>
    <property type="match status" value="1"/>
</dbReference>
<feature type="domain" description="ABC transporter" evidence="10">
    <location>
        <begin position="342"/>
        <end position="578"/>
    </location>
</feature>